<dbReference type="AlphaFoldDB" id="A0A7S0FWX3"/>
<evidence type="ECO:0000313" key="2">
    <source>
        <dbReference type="EMBL" id="CAD8387725.1"/>
    </source>
</evidence>
<feature type="region of interest" description="Disordered" evidence="1">
    <location>
        <begin position="67"/>
        <end position="102"/>
    </location>
</feature>
<name>A0A7S0FWX3_9DINO</name>
<organism evidence="2">
    <name type="scientific">Pyrodinium bahamense</name>
    <dbReference type="NCBI Taxonomy" id="73915"/>
    <lineage>
        <taxon>Eukaryota</taxon>
        <taxon>Sar</taxon>
        <taxon>Alveolata</taxon>
        <taxon>Dinophyceae</taxon>
        <taxon>Gonyaulacales</taxon>
        <taxon>Pyrocystaceae</taxon>
        <taxon>Pyrodinium</taxon>
    </lineage>
</organism>
<gene>
    <name evidence="2" type="ORF">PBAH0796_LOCUS31413</name>
</gene>
<dbReference type="EMBL" id="HBEG01051659">
    <property type="protein sequence ID" value="CAD8387725.1"/>
    <property type="molecule type" value="Transcribed_RNA"/>
</dbReference>
<proteinExistence type="predicted"/>
<sequence length="246" mass="25289">MAVVVAPWPRSHSLPTRDCSTPAASLGRCLQQLGATCMQPAQSRGGAQRDSAATAGRPDLLLVRTHAGGFSSRSPGATSSARSSANGVAASASTSSRRRSDTLEHRHFATAPAAPQIPASVVEEATGVRLSDTQLQVLRRRYQDRALGSGISGGGRSGGACLEPSSGELRREVFSSVVLRPGQFPKCRVSSESGHGRPELPASPQRTSTATIGGARSSRCSPWAVGAGGRGGSAVLQTGRRGRVPA</sequence>
<feature type="compositionally biased region" description="Polar residues" evidence="1">
    <location>
        <begin position="71"/>
        <end position="86"/>
    </location>
</feature>
<feature type="region of interest" description="Disordered" evidence="1">
    <location>
        <begin position="1"/>
        <end position="21"/>
    </location>
</feature>
<accession>A0A7S0FWX3</accession>
<evidence type="ECO:0000256" key="1">
    <source>
        <dbReference type="SAM" id="MobiDB-lite"/>
    </source>
</evidence>
<reference evidence="2" key="1">
    <citation type="submission" date="2021-01" db="EMBL/GenBank/DDBJ databases">
        <authorList>
            <person name="Corre E."/>
            <person name="Pelletier E."/>
            <person name="Niang G."/>
            <person name="Scheremetjew M."/>
            <person name="Finn R."/>
            <person name="Kale V."/>
            <person name="Holt S."/>
            <person name="Cochrane G."/>
            <person name="Meng A."/>
            <person name="Brown T."/>
            <person name="Cohen L."/>
        </authorList>
    </citation>
    <scope>NUCLEOTIDE SEQUENCE</scope>
    <source>
        <strain evidence="2">Pbaha01</strain>
    </source>
</reference>
<protein>
    <submittedName>
        <fullName evidence="2">Uncharacterized protein</fullName>
    </submittedName>
</protein>
<feature type="region of interest" description="Disordered" evidence="1">
    <location>
        <begin position="188"/>
        <end position="246"/>
    </location>
</feature>